<evidence type="ECO:0000256" key="1">
    <source>
        <dbReference type="PROSITE-ProRule" id="PRU10141"/>
    </source>
</evidence>
<keyword evidence="1" id="KW-0067">ATP-binding</keyword>
<dbReference type="PANTHER" id="PTHR45707">
    <property type="entry name" value="C2 CALCIUM/LIPID-BINDING PLANT PHOSPHORIBOSYLTRANSFERASE FAMILY PROTEIN"/>
    <property type="match status" value="1"/>
</dbReference>
<dbReference type="FunFam" id="3.30.200.20:FF:000465">
    <property type="entry name" value="Cysteine-rich receptor-like protein kinase 6"/>
    <property type="match status" value="1"/>
</dbReference>
<dbReference type="AlphaFoldDB" id="A0A835AP78"/>
<comment type="caution">
    <text evidence="4">The sequence shown here is derived from an EMBL/GenBank/DDBJ whole genome shotgun (WGS) entry which is preliminary data.</text>
</comment>
<evidence type="ECO:0000259" key="3">
    <source>
        <dbReference type="PROSITE" id="PS50011"/>
    </source>
</evidence>
<sequence>MDGESSSSRHNKLESILQGQSLEPHNLPLKELKEITNDFADERLLGQGGFGKVYKGVLRNGDMIAVKKLTWLTGIQDKHYENEVRHLMRLKHPNIVQLVGYCSETETKRVRYKGKYVYAEKPERLLCLE</sequence>
<name>A0A835AP78_9POAL</name>
<dbReference type="GO" id="GO:0004672">
    <property type="term" value="F:protein kinase activity"/>
    <property type="evidence" value="ECO:0007669"/>
    <property type="project" value="InterPro"/>
</dbReference>
<accession>A0A835AP78</accession>
<feature type="region of interest" description="Disordered" evidence="2">
    <location>
        <begin position="1"/>
        <end position="25"/>
    </location>
</feature>
<protein>
    <recommendedName>
        <fullName evidence="3">Protein kinase domain-containing protein</fullName>
    </recommendedName>
</protein>
<dbReference type="PROSITE" id="PS00107">
    <property type="entry name" value="PROTEIN_KINASE_ATP"/>
    <property type="match status" value="1"/>
</dbReference>
<evidence type="ECO:0000313" key="5">
    <source>
        <dbReference type="Proteomes" id="UP000636709"/>
    </source>
</evidence>
<gene>
    <name evidence="4" type="ORF">HU200_052843</name>
</gene>
<dbReference type="InterPro" id="IPR000719">
    <property type="entry name" value="Prot_kinase_dom"/>
</dbReference>
<dbReference type="Proteomes" id="UP000636709">
    <property type="component" value="Unassembled WGS sequence"/>
</dbReference>
<feature type="binding site" evidence="1">
    <location>
        <position position="68"/>
    </location>
    <ligand>
        <name>ATP</name>
        <dbReference type="ChEBI" id="CHEBI:30616"/>
    </ligand>
</feature>
<evidence type="ECO:0000313" key="4">
    <source>
        <dbReference type="EMBL" id="KAF8667637.1"/>
    </source>
</evidence>
<dbReference type="Gene3D" id="3.30.200.20">
    <property type="entry name" value="Phosphorylase Kinase, domain 1"/>
    <property type="match status" value="1"/>
</dbReference>
<dbReference type="InterPro" id="IPR011009">
    <property type="entry name" value="Kinase-like_dom_sf"/>
</dbReference>
<keyword evidence="5" id="KW-1185">Reference proteome</keyword>
<dbReference type="GO" id="GO:0005524">
    <property type="term" value="F:ATP binding"/>
    <property type="evidence" value="ECO:0007669"/>
    <property type="project" value="UniProtKB-UniRule"/>
</dbReference>
<dbReference type="PROSITE" id="PS50011">
    <property type="entry name" value="PROTEIN_KINASE_DOM"/>
    <property type="match status" value="1"/>
</dbReference>
<feature type="domain" description="Protein kinase" evidence="3">
    <location>
        <begin position="39"/>
        <end position="129"/>
    </location>
</feature>
<dbReference type="OrthoDB" id="689277at2759"/>
<evidence type="ECO:0000256" key="2">
    <source>
        <dbReference type="SAM" id="MobiDB-lite"/>
    </source>
</evidence>
<dbReference type="EMBL" id="JACEFO010002299">
    <property type="protein sequence ID" value="KAF8667637.1"/>
    <property type="molecule type" value="Genomic_DNA"/>
</dbReference>
<keyword evidence="1" id="KW-0547">Nucleotide-binding</keyword>
<dbReference type="Pfam" id="PF00069">
    <property type="entry name" value="Pkinase"/>
    <property type="match status" value="1"/>
</dbReference>
<organism evidence="4 5">
    <name type="scientific">Digitaria exilis</name>
    <dbReference type="NCBI Taxonomy" id="1010633"/>
    <lineage>
        <taxon>Eukaryota</taxon>
        <taxon>Viridiplantae</taxon>
        <taxon>Streptophyta</taxon>
        <taxon>Embryophyta</taxon>
        <taxon>Tracheophyta</taxon>
        <taxon>Spermatophyta</taxon>
        <taxon>Magnoliopsida</taxon>
        <taxon>Liliopsida</taxon>
        <taxon>Poales</taxon>
        <taxon>Poaceae</taxon>
        <taxon>PACMAD clade</taxon>
        <taxon>Panicoideae</taxon>
        <taxon>Panicodae</taxon>
        <taxon>Paniceae</taxon>
        <taxon>Anthephorinae</taxon>
        <taxon>Digitaria</taxon>
    </lineage>
</organism>
<dbReference type="PANTHER" id="PTHR45707:SF71">
    <property type="entry name" value="PROTEIN KINASE DOMAIN-CONTAINING PROTEIN"/>
    <property type="match status" value="1"/>
</dbReference>
<reference evidence="4" key="1">
    <citation type="submission" date="2020-07" db="EMBL/GenBank/DDBJ databases">
        <title>Genome sequence and genetic diversity analysis of an under-domesticated orphan crop, white fonio (Digitaria exilis).</title>
        <authorList>
            <person name="Bennetzen J.L."/>
            <person name="Chen S."/>
            <person name="Ma X."/>
            <person name="Wang X."/>
            <person name="Yssel A.E.J."/>
            <person name="Chaluvadi S.R."/>
            <person name="Johnson M."/>
            <person name="Gangashetty P."/>
            <person name="Hamidou F."/>
            <person name="Sanogo M.D."/>
            <person name="Zwaenepoel A."/>
            <person name="Wallace J."/>
            <person name="Van De Peer Y."/>
            <person name="Van Deynze A."/>
        </authorList>
    </citation>
    <scope>NUCLEOTIDE SEQUENCE</scope>
    <source>
        <tissue evidence="4">Leaves</tissue>
    </source>
</reference>
<dbReference type="InterPro" id="IPR017441">
    <property type="entry name" value="Protein_kinase_ATP_BS"/>
</dbReference>
<proteinExistence type="predicted"/>
<dbReference type="SUPFAM" id="SSF56112">
    <property type="entry name" value="Protein kinase-like (PK-like)"/>
    <property type="match status" value="1"/>
</dbReference>